<dbReference type="PANTHER" id="PTHR40866:SF1">
    <property type="entry name" value="BED-TYPE DOMAIN-CONTAINING PROTEIN"/>
    <property type="match status" value="1"/>
</dbReference>
<sequence length="446" mass="49780">MAKNADICRVLFAALPDYYFKCKYCGTVRRQLPSSGYGNLMSHLKDKHAEYEADYLAHASSHAGTLHSFGFVNDKIANIYHWMEWVVDRNMPLSERAIAAIIPSIFGVMYDGWLCFAEHFVATYIVFWRDDQLHCVLLAMTPLDEADQTAASHVTFIRNILLTATMFDIPLVGCASHRFNLATERYLAEHEDLIGAVAALVAALRTPKNRAELRCHTPLAPLRANATRWSSTFMMLERYVRIRDAIKHVDAVDDLVPKPAVYHRIIALVENLKTFNSVCKKLQEGTISMSAVRVVFDKMTEIYPVTEEYLLPDAHIVHSPAFESAVVKVAGARGEELTPEELGALEPFELEAVAEPTPATSGSGVSTRSCNAAEDFATARLRSDAPTPQLSPRYSPIVTAILPTSNLCERLFSQCKLVMTPHRSSFLPVNFEMIVFLRANPVADEN</sequence>
<evidence type="ECO:0000313" key="1">
    <source>
        <dbReference type="EnsemblProtists" id="Phyra73997"/>
    </source>
</evidence>
<reference evidence="2" key="1">
    <citation type="journal article" date="2006" name="Science">
        <title>Phytophthora genome sequences uncover evolutionary origins and mechanisms of pathogenesis.</title>
        <authorList>
            <person name="Tyler B.M."/>
            <person name="Tripathy S."/>
            <person name="Zhang X."/>
            <person name="Dehal P."/>
            <person name="Jiang R.H."/>
            <person name="Aerts A."/>
            <person name="Arredondo F.D."/>
            <person name="Baxter L."/>
            <person name="Bensasson D."/>
            <person name="Beynon J.L."/>
            <person name="Chapman J."/>
            <person name="Damasceno C.M."/>
            <person name="Dorrance A.E."/>
            <person name="Dou D."/>
            <person name="Dickerman A.W."/>
            <person name="Dubchak I.L."/>
            <person name="Garbelotto M."/>
            <person name="Gijzen M."/>
            <person name="Gordon S.G."/>
            <person name="Govers F."/>
            <person name="Grunwald N.J."/>
            <person name="Huang W."/>
            <person name="Ivors K.L."/>
            <person name="Jones R.W."/>
            <person name="Kamoun S."/>
            <person name="Krampis K."/>
            <person name="Lamour K.H."/>
            <person name="Lee M.K."/>
            <person name="McDonald W.H."/>
            <person name="Medina M."/>
            <person name="Meijer H.J."/>
            <person name="Nordberg E.K."/>
            <person name="Maclean D.J."/>
            <person name="Ospina-Giraldo M.D."/>
            <person name="Morris P.F."/>
            <person name="Phuntumart V."/>
            <person name="Putnam N.H."/>
            <person name="Rash S."/>
            <person name="Rose J.K."/>
            <person name="Sakihama Y."/>
            <person name="Salamov A.A."/>
            <person name="Savidor A."/>
            <person name="Scheuring C.F."/>
            <person name="Smith B.M."/>
            <person name="Sobral B.W."/>
            <person name="Terry A."/>
            <person name="Torto-Alalibo T.A."/>
            <person name="Win J."/>
            <person name="Xu Z."/>
            <person name="Zhang H."/>
            <person name="Grigoriev I.V."/>
            <person name="Rokhsar D.S."/>
            <person name="Boore J.L."/>
        </authorList>
    </citation>
    <scope>NUCLEOTIDE SEQUENCE [LARGE SCALE GENOMIC DNA]</scope>
    <source>
        <strain evidence="2">Pr102</strain>
    </source>
</reference>
<dbReference type="InterPro" id="IPR012337">
    <property type="entry name" value="RNaseH-like_sf"/>
</dbReference>
<dbReference type="VEuPathDB" id="FungiDB:KRP23_7018"/>
<dbReference type="AlphaFoldDB" id="H3GEC5"/>
<dbReference type="PANTHER" id="PTHR40866">
    <property type="entry name" value="BED-TYPE DOMAIN-CONTAINING PROTEIN"/>
    <property type="match status" value="1"/>
</dbReference>
<dbReference type="InParanoid" id="H3GEC5"/>
<keyword evidence="2" id="KW-1185">Reference proteome</keyword>
<protein>
    <recommendedName>
        <fullName evidence="3">BED-type domain-containing protein</fullName>
    </recommendedName>
</protein>
<dbReference type="SUPFAM" id="SSF53098">
    <property type="entry name" value="Ribonuclease H-like"/>
    <property type="match status" value="1"/>
</dbReference>
<evidence type="ECO:0008006" key="3">
    <source>
        <dbReference type="Google" id="ProtNLM"/>
    </source>
</evidence>
<dbReference type="Proteomes" id="UP000005238">
    <property type="component" value="Unassembled WGS sequence"/>
</dbReference>
<dbReference type="HOGENOM" id="CLU_037484_0_1_1"/>
<dbReference type="VEuPathDB" id="FungiDB:KRP22_12115"/>
<dbReference type="OMA" id="TEVXAVE"/>
<accession>H3GEC5</accession>
<reference evidence="1" key="2">
    <citation type="submission" date="2015-06" db="UniProtKB">
        <authorList>
            <consortium name="EnsemblProtists"/>
        </authorList>
    </citation>
    <scope>IDENTIFICATION</scope>
    <source>
        <strain evidence="1">Pr102</strain>
    </source>
</reference>
<evidence type="ECO:0000313" key="2">
    <source>
        <dbReference type="Proteomes" id="UP000005238"/>
    </source>
</evidence>
<dbReference type="eggNOG" id="ENOG502SP1J">
    <property type="taxonomic scope" value="Eukaryota"/>
</dbReference>
<dbReference type="EMBL" id="DS566002">
    <property type="status" value="NOT_ANNOTATED_CDS"/>
    <property type="molecule type" value="Genomic_DNA"/>
</dbReference>
<name>H3GEC5_PHYRM</name>
<proteinExistence type="predicted"/>
<dbReference type="EnsemblProtists" id="Phyra73997">
    <property type="protein sequence ID" value="Phyra73997"/>
    <property type="gene ID" value="Phyra73997"/>
</dbReference>
<organism evidence="1 2">
    <name type="scientific">Phytophthora ramorum</name>
    <name type="common">Sudden oak death agent</name>
    <dbReference type="NCBI Taxonomy" id="164328"/>
    <lineage>
        <taxon>Eukaryota</taxon>
        <taxon>Sar</taxon>
        <taxon>Stramenopiles</taxon>
        <taxon>Oomycota</taxon>
        <taxon>Peronosporomycetes</taxon>
        <taxon>Peronosporales</taxon>
        <taxon>Peronosporaceae</taxon>
        <taxon>Phytophthora</taxon>
    </lineage>
</organism>